<comment type="caution">
    <text evidence="9">The sequence shown here is derived from an EMBL/GenBank/DDBJ whole genome shotgun (WGS) entry which is preliminary data.</text>
</comment>
<dbReference type="PATRIC" id="fig|1656095.3.peg.367"/>
<evidence type="ECO:0000256" key="3">
    <source>
        <dbReference type="ARBA" id="ARBA00022519"/>
    </source>
</evidence>
<dbReference type="Pfam" id="PF01848">
    <property type="entry name" value="HOK_GEF"/>
    <property type="match status" value="1"/>
</dbReference>
<dbReference type="InterPro" id="IPR000021">
    <property type="entry name" value="Hok/gef_toxin"/>
</dbReference>
<organism evidence="9 10">
    <name type="scientific">Franconibacter pulveris</name>
    <dbReference type="NCBI Taxonomy" id="435910"/>
    <lineage>
        <taxon>Bacteria</taxon>
        <taxon>Pseudomonadati</taxon>
        <taxon>Pseudomonadota</taxon>
        <taxon>Gammaproteobacteria</taxon>
        <taxon>Enterobacterales</taxon>
        <taxon>Enterobacteriaceae</taxon>
        <taxon>Franconibacter</taxon>
    </lineage>
</organism>
<evidence type="ECO:0000256" key="7">
    <source>
        <dbReference type="ARBA" id="ARBA00023136"/>
    </source>
</evidence>
<evidence type="ECO:0000313" key="9">
    <source>
        <dbReference type="EMBL" id="KMV36375.1"/>
    </source>
</evidence>
<sequence length="52" mass="5940">MKLPHNPRILRALMVCVTLLLLVFLLRNPLCGVHYKDGFREVVALMAYESGK</sequence>
<comment type="similarity">
    <text evidence="8">Belongs to the hok/gef family.</text>
</comment>
<evidence type="ECO:0000256" key="5">
    <source>
        <dbReference type="ARBA" id="ARBA00022692"/>
    </source>
</evidence>
<dbReference type="PROSITE" id="PS00556">
    <property type="entry name" value="HOK_GEF"/>
    <property type="match status" value="1"/>
</dbReference>
<protein>
    <submittedName>
        <fullName evidence="9">Small toxic polypeptide</fullName>
    </submittedName>
</protein>
<evidence type="ECO:0000256" key="8">
    <source>
        <dbReference type="RuleBase" id="RU221113"/>
    </source>
</evidence>
<evidence type="ECO:0000256" key="1">
    <source>
        <dbReference type="ARBA" id="ARBA00004377"/>
    </source>
</evidence>
<dbReference type="EMBL" id="LFEJ01000003">
    <property type="protein sequence ID" value="KMV36375.1"/>
    <property type="molecule type" value="Genomic_DNA"/>
</dbReference>
<keyword evidence="5" id="KW-0812">Transmembrane</keyword>
<dbReference type="GO" id="GO:0005886">
    <property type="term" value="C:plasma membrane"/>
    <property type="evidence" value="ECO:0007669"/>
    <property type="project" value="UniProtKB-SubCell"/>
</dbReference>
<keyword evidence="2" id="KW-1003">Cell membrane</keyword>
<keyword evidence="10" id="KW-1185">Reference proteome</keyword>
<keyword evidence="4" id="KW-1277">Toxin-antitoxin system</keyword>
<keyword evidence="6" id="KW-1133">Transmembrane helix</keyword>
<evidence type="ECO:0000256" key="4">
    <source>
        <dbReference type="ARBA" id="ARBA00022649"/>
    </source>
</evidence>
<accession>A0A0J8VV64</accession>
<evidence type="ECO:0000256" key="2">
    <source>
        <dbReference type="ARBA" id="ARBA00022475"/>
    </source>
</evidence>
<dbReference type="InterPro" id="IPR018084">
    <property type="entry name" value="Hok/gef_toxin_CS"/>
</dbReference>
<keyword evidence="7" id="KW-0472">Membrane</keyword>
<comment type="subcellular location">
    <subcellularLocation>
        <location evidence="1 8">Cell inner membrane</location>
        <topology evidence="1 8">Single-pass membrane protein</topology>
    </subcellularLocation>
</comment>
<reference evidence="9 10" key="1">
    <citation type="submission" date="2015-06" db="EMBL/GenBank/DDBJ databases">
        <title>Genome sequencing of Cronobacter sp. strain DJ34 isolated from petroleum contaminated sludge of Duliajan Oil Fields, Assam, India.</title>
        <authorList>
            <person name="Pal S."/>
            <person name="Banerjee T.D."/>
            <person name="Roy A."/>
            <person name="Sar P."/>
            <person name="Kazy S.K."/>
        </authorList>
    </citation>
    <scope>NUCLEOTIDE SEQUENCE [LARGE SCALE GENOMIC DNA]</scope>
    <source>
        <strain evidence="9 10">DJ34</strain>
    </source>
</reference>
<dbReference type="RefSeq" id="WP_024557771.1">
    <property type="nucleotide sequence ID" value="NZ_LFEJ01000003.1"/>
</dbReference>
<dbReference type="PRINTS" id="PR00281">
    <property type="entry name" value="HOKGEFTOXIC"/>
</dbReference>
<keyword evidence="3" id="KW-0997">Cell inner membrane</keyword>
<evidence type="ECO:0000313" key="10">
    <source>
        <dbReference type="Proteomes" id="UP000037315"/>
    </source>
</evidence>
<proteinExistence type="inferred from homology"/>
<dbReference type="AlphaFoldDB" id="A0A0J8VV64"/>
<name>A0A0J8VV64_9ENTR</name>
<dbReference type="Proteomes" id="UP000037315">
    <property type="component" value="Unassembled WGS sequence"/>
</dbReference>
<gene>
    <name evidence="9" type="ORF">ACH50_02905</name>
</gene>
<evidence type="ECO:0000256" key="6">
    <source>
        <dbReference type="ARBA" id="ARBA00022989"/>
    </source>
</evidence>